<reference evidence="1 2" key="1">
    <citation type="submission" date="2020-10" db="EMBL/GenBank/DDBJ databases">
        <title>Plant Genome Project.</title>
        <authorList>
            <person name="Zhang R.-G."/>
        </authorList>
    </citation>
    <scope>NUCLEOTIDE SEQUENCE [LARGE SCALE GENOMIC DNA]</scope>
    <source>
        <strain evidence="1">FAFU-HL-1</strain>
        <tissue evidence="1">Leaf</tissue>
    </source>
</reference>
<evidence type="ECO:0000313" key="2">
    <source>
        <dbReference type="Proteomes" id="UP000657918"/>
    </source>
</evidence>
<name>A0A835J6G9_9ROSI</name>
<keyword evidence="2" id="KW-1185">Reference proteome</keyword>
<dbReference type="OrthoDB" id="605328at2759"/>
<dbReference type="AlphaFoldDB" id="A0A835J6G9"/>
<evidence type="ECO:0000313" key="1">
    <source>
        <dbReference type="EMBL" id="KAF9662919.1"/>
    </source>
</evidence>
<protein>
    <submittedName>
        <fullName evidence="1">Uncharacterized protein</fullName>
    </submittedName>
</protein>
<accession>A0A835J6G9</accession>
<sequence>MFYVGYFVESGGYLHFTGLVADDMKVGISSPDMHDDQTIAAYAMKTGCSRWFLKYCCILSAGAMKKGHPLLV</sequence>
<dbReference type="EMBL" id="JADGMS010000018">
    <property type="protein sequence ID" value="KAF9662919.1"/>
    <property type="molecule type" value="Genomic_DNA"/>
</dbReference>
<comment type="caution">
    <text evidence="1">The sequence shown here is derived from an EMBL/GenBank/DDBJ whole genome shotgun (WGS) entry which is preliminary data.</text>
</comment>
<dbReference type="Proteomes" id="UP000657918">
    <property type="component" value="Unassembled WGS sequence"/>
</dbReference>
<gene>
    <name evidence="1" type="ORF">SADUNF_Sadunf18G0104400</name>
</gene>
<organism evidence="1 2">
    <name type="scientific">Salix dunnii</name>
    <dbReference type="NCBI Taxonomy" id="1413687"/>
    <lineage>
        <taxon>Eukaryota</taxon>
        <taxon>Viridiplantae</taxon>
        <taxon>Streptophyta</taxon>
        <taxon>Embryophyta</taxon>
        <taxon>Tracheophyta</taxon>
        <taxon>Spermatophyta</taxon>
        <taxon>Magnoliopsida</taxon>
        <taxon>eudicotyledons</taxon>
        <taxon>Gunneridae</taxon>
        <taxon>Pentapetalae</taxon>
        <taxon>rosids</taxon>
        <taxon>fabids</taxon>
        <taxon>Malpighiales</taxon>
        <taxon>Salicaceae</taxon>
        <taxon>Saliceae</taxon>
        <taxon>Salix</taxon>
    </lineage>
</organism>
<proteinExistence type="predicted"/>